<dbReference type="SUPFAM" id="SSF46785">
    <property type="entry name" value="Winged helix' DNA-binding domain"/>
    <property type="match status" value="1"/>
</dbReference>
<evidence type="ECO:0000259" key="4">
    <source>
        <dbReference type="PROSITE" id="PS50949"/>
    </source>
</evidence>
<proteinExistence type="predicted"/>
<keyword evidence="2" id="KW-0238">DNA-binding</keyword>
<dbReference type="InterPro" id="IPR036388">
    <property type="entry name" value="WH-like_DNA-bd_sf"/>
</dbReference>
<dbReference type="PANTHER" id="PTHR43537:SF5">
    <property type="entry name" value="UXU OPERON TRANSCRIPTIONAL REGULATOR"/>
    <property type="match status" value="1"/>
</dbReference>
<evidence type="ECO:0000256" key="1">
    <source>
        <dbReference type="ARBA" id="ARBA00023015"/>
    </source>
</evidence>
<dbReference type="Proteomes" id="UP001500822">
    <property type="component" value="Unassembled WGS sequence"/>
</dbReference>
<dbReference type="InterPro" id="IPR000524">
    <property type="entry name" value="Tscrpt_reg_HTH_GntR"/>
</dbReference>
<dbReference type="EMBL" id="BAABIE010000007">
    <property type="protein sequence ID" value="GAA4748404.1"/>
    <property type="molecule type" value="Genomic_DNA"/>
</dbReference>
<accession>A0ABP8Z773</accession>
<keyword evidence="6" id="KW-1185">Reference proteome</keyword>
<dbReference type="Pfam" id="PF00392">
    <property type="entry name" value="GntR"/>
    <property type="match status" value="1"/>
</dbReference>
<dbReference type="Gene3D" id="1.20.120.530">
    <property type="entry name" value="GntR ligand-binding domain-like"/>
    <property type="match status" value="1"/>
</dbReference>
<dbReference type="Gene3D" id="1.10.10.10">
    <property type="entry name" value="Winged helix-like DNA-binding domain superfamily/Winged helix DNA-binding domain"/>
    <property type="match status" value="1"/>
</dbReference>
<dbReference type="SMART" id="SM00895">
    <property type="entry name" value="FCD"/>
    <property type="match status" value="1"/>
</dbReference>
<evidence type="ECO:0000256" key="2">
    <source>
        <dbReference type="ARBA" id="ARBA00023125"/>
    </source>
</evidence>
<feature type="domain" description="HTH gntR-type" evidence="4">
    <location>
        <begin position="13"/>
        <end position="81"/>
    </location>
</feature>
<keyword evidence="3" id="KW-0804">Transcription</keyword>
<dbReference type="InterPro" id="IPR008920">
    <property type="entry name" value="TF_FadR/GntR_C"/>
</dbReference>
<gene>
    <name evidence="5" type="ORF">GCM10023217_18180</name>
</gene>
<evidence type="ECO:0000313" key="6">
    <source>
        <dbReference type="Proteomes" id="UP001500822"/>
    </source>
</evidence>
<dbReference type="InterPro" id="IPR011711">
    <property type="entry name" value="GntR_C"/>
</dbReference>
<dbReference type="Pfam" id="PF07729">
    <property type="entry name" value="FCD"/>
    <property type="match status" value="1"/>
</dbReference>
<dbReference type="SMART" id="SM00345">
    <property type="entry name" value="HTH_GNTR"/>
    <property type="match status" value="1"/>
</dbReference>
<reference evidence="6" key="1">
    <citation type="journal article" date="2019" name="Int. J. Syst. Evol. Microbiol.">
        <title>The Global Catalogue of Microorganisms (GCM) 10K type strain sequencing project: providing services to taxonomists for standard genome sequencing and annotation.</title>
        <authorList>
            <consortium name="The Broad Institute Genomics Platform"/>
            <consortium name="The Broad Institute Genome Sequencing Center for Infectious Disease"/>
            <person name="Wu L."/>
            <person name="Ma J."/>
        </authorList>
    </citation>
    <scope>NUCLEOTIDE SEQUENCE [LARGE SCALE GENOMIC DNA]</scope>
    <source>
        <strain evidence="6">JCM 18077</strain>
    </source>
</reference>
<dbReference type="InterPro" id="IPR036390">
    <property type="entry name" value="WH_DNA-bd_sf"/>
</dbReference>
<dbReference type="PROSITE" id="PS50949">
    <property type="entry name" value="HTH_GNTR"/>
    <property type="match status" value="1"/>
</dbReference>
<dbReference type="PRINTS" id="PR00035">
    <property type="entry name" value="HTHGNTR"/>
</dbReference>
<evidence type="ECO:0000256" key="3">
    <source>
        <dbReference type="ARBA" id="ARBA00023163"/>
    </source>
</evidence>
<organism evidence="5 6">
    <name type="scientific">Gordonia alkaliphila</name>
    <dbReference type="NCBI Taxonomy" id="1053547"/>
    <lineage>
        <taxon>Bacteria</taxon>
        <taxon>Bacillati</taxon>
        <taxon>Actinomycetota</taxon>
        <taxon>Actinomycetes</taxon>
        <taxon>Mycobacteriales</taxon>
        <taxon>Gordoniaceae</taxon>
        <taxon>Gordonia</taxon>
    </lineage>
</organism>
<dbReference type="CDD" id="cd07377">
    <property type="entry name" value="WHTH_GntR"/>
    <property type="match status" value="1"/>
</dbReference>
<comment type="caution">
    <text evidence="5">The sequence shown here is derived from an EMBL/GenBank/DDBJ whole genome shotgun (WGS) entry which is preliminary data.</text>
</comment>
<dbReference type="PANTHER" id="PTHR43537">
    <property type="entry name" value="TRANSCRIPTIONAL REGULATOR, GNTR FAMILY"/>
    <property type="match status" value="1"/>
</dbReference>
<evidence type="ECO:0000313" key="5">
    <source>
        <dbReference type="EMBL" id="GAA4748404.1"/>
    </source>
</evidence>
<name>A0ABP8Z773_9ACTN</name>
<dbReference type="SUPFAM" id="SSF48008">
    <property type="entry name" value="GntR ligand-binding domain-like"/>
    <property type="match status" value="1"/>
</dbReference>
<protein>
    <submittedName>
        <fullName evidence="5">FCD domain-containing protein</fullName>
    </submittedName>
</protein>
<keyword evidence="1" id="KW-0805">Transcription regulation</keyword>
<sequence>MWENTHMTMVRRESLAEQAAELLAVRIRDGEWDIGGKLPGETTLAPQLGVGRSTAREAIRILAGRGLLATRQGAGVFVTATDVPARWDVVVQRADIVAVIEARTAIEVEAAALAAERHSSAELTALREALDEREQHRSDIDMHVATDMAFHRGIMVAAHSPILLEIFDSFAPRSRRAMTDMLRLRSRHGDDVDQGVHERIYEAIAARDVDAAAGLTRAHLRALEEMLG</sequence>